<dbReference type="EMBL" id="CP014247">
    <property type="protein sequence ID" value="AMD22392.1"/>
    <property type="molecule type" value="Genomic_DNA"/>
</dbReference>
<name>A0A0X8HVT6_9SACH</name>
<evidence type="ECO:0000313" key="3">
    <source>
        <dbReference type="Proteomes" id="UP000243052"/>
    </source>
</evidence>
<proteinExistence type="predicted"/>
<feature type="region of interest" description="Disordered" evidence="1">
    <location>
        <begin position="188"/>
        <end position="218"/>
    </location>
</feature>
<feature type="compositionally biased region" description="Basic and acidic residues" evidence="1">
    <location>
        <begin position="207"/>
        <end position="218"/>
    </location>
</feature>
<dbReference type="RefSeq" id="XP_017989388.1">
    <property type="nucleotide sequence ID" value="XM_018133899.1"/>
</dbReference>
<evidence type="ECO:0000313" key="2">
    <source>
        <dbReference type="EMBL" id="AMD22392.1"/>
    </source>
</evidence>
<dbReference type="AlphaFoldDB" id="A0A0X8HVT6"/>
<feature type="region of interest" description="Disordered" evidence="1">
    <location>
        <begin position="19"/>
        <end position="96"/>
    </location>
</feature>
<feature type="compositionally biased region" description="Basic and acidic residues" evidence="1">
    <location>
        <begin position="156"/>
        <end position="165"/>
    </location>
</feature>
<accession>A0A0X8HVT6</accession>
<feature type="compositionally biased region" description="Basic residues" evidence="1">
    <location>
        <begin position="50"/>
        <end position="63"/>
    </location>
</feature>
<feature type="region of interest" description="Disordered" evidence="1">
    <location>
        <begin position="137"/>
        <end position="165"/>
    </location>
</feature>
<dbReference type="OrthoDB" id="4036638at2759"/>
<reference evidence="2 3" key="1">
    <citation type="submission" date="2016-01" db="EMBL/GenBank/DDBJ databases">
        <title>Genome sequence of the yeast Holleya sinecauda.</title>
        <authorList>
            <person name="Dietrich F.S."/>
        </authorList>
    </citation>
    <scope>NUCLEOTIDE SEQUENCE [LARGE SCALE GENOMIC DNA]</scope>
    <source>
        <strain evidence="2 3">ATCC 58844</strain>
    </source>
</reference>
<gene>
    <name evidence="2" type="ORF">AW171_hschr74427</name>
</gene>
<dbReference type="Proteomes" id="UP000243052">
    <property type="component" value="Chromosome vii"/>
</dbReference>
<sequence length="273" mass="31141">MPLDSKWATASIELETVKIPDRKDRSSPKKTVVENGTNTSKWAHVEKQDNRKHKQTKLKRFRGKSQSLTEYSSNPSSENELTNSRPSTGDSNYSSKNQIFDTHTVEGHSLKEDSHERFTHQPNELAFRLGLVQPKSLEKGSVSRTHKREQLSQSEKALRGGDSRKEKVKELALNSNPLAVRLGIGLPNPVTERGVKSNSVSNKRTKDKNNGTKDPQLRKHLLERNIEEKKNVLLKNIHKEKQKQILTDFLNDDFSLEWDESELVAQLQELQTS</sequence>
<dbReference type="GeneID" id="28725742"/>
<organism evidence="2 3">
    <name type="scientific">Eremothecium sinecaudum</name>
    <dbReference type="NCBI Taxonomy" id="45286"/>
    <lineage>
        <taxon>Eukaryota</taxon>
        <taxon>Fungi</taxon>
        <taxon>Dikarya</taxon>
        <taxon>Ascomycota</taxon>
        <taxon>Saccharomycotina</taxon>
        <taxon>Saccharomycetes</taxon>
        <taxon>Saccharomycetales</taxon>
        <taxon>Saccharomycetaceae</taxon>
        <taxon>Eremothecium</taxon>
    </lineage>
</organism>
<feature type="compositionally biased region" description="Polar residues" evidence="1">
    <location>
        <begin position="64"/>
        <end position="96"/>
    </location>
</feature>
<protein>
    <submittedName>
        <fullName evidence="2">HGR053Wp</fullName>
    </submittedName>
</protein>
<dbReference type="Pfam" id="PF17331">
    <property type="entry name" value="GFD1"/>
    <property type="match status" value="1"/>
</dbReference>
<evidence type="ECO:0000256" key="1">
    <source>
        <dbReference type="SAM" id="MobiDB-lite"/>
    </source>
</evidence>
<keyword evidence="3" id="KW-1185">Reference proteome</keyword>
<dbReference type="InterPro" id="IPR020401">
    <property type="entry name" value="mRNA_transport_factor_GFD1"/>
</dbReference>